<protein>
    <submittedName>
        <fullName evidence="1">Uncharacterized protein</fullName>
    </submittedName>
</protein>
<dbReference type="AlphaFoldDB" id="A0ABD6EU46"/>
<dbReference type="Proteomes" id="UP001608902">
    <property type="component" value="Unassembled WGS sequence"/>
</dbReference>
<reference evidence="1 2" key="1">
    <citation type="submission" date="2024-08" db="EMBL/GenBank/DDBJ databases">
        <title>Gnathostoma spinigerum genome.</title>
        <authorList>
            <person name="Gonzalez-Bertolin B."/>
            <person name="Monzon S."/>
            <person name="Zaballos A."/>
            <person name="Jimenez P."/>
            <person name="Dekumyoy P."/>
            <person name="Varona S."/>
            <person name="Cuesta I."/>
            <person name="Sumanam S."/>
            <person name="Adisakwattana P."/>
            <person name="Gasser R.B."/>
            <person name="Hernandez-Gonzalez A."/>
            <person name="Young N.D."/>
            <person name="Perteguer M.J."/>
        </authorList>
    </citation>
    <scope>NUCLEOTIDE SEQUENCE [LARGE SCALE GENOMIC DNA]</scope>
    <source>
        <strain evidence="1">AL3</strain>
        <tissue evidence="1">Liver</tissue>
    </source>
</reference>
<evidence type="ECO:0000313" key="2">
    <source>
        <dbReference type="Proteomes" id="UP001608902"/>
    </source>
</evidence>
<keyword evidence="2" id="KW-1185">Reference proteome</keyword>
<dbReference type="EMBL" id="JBGFUD010010268">
    <property type="protein sequence ID" value="MFH4982846.1"/>
    <property type="molecule type" value="Genomic_DNA"/>
</dbReference>
<organism evidence="1 2">
    <name type="scientific">Gnathostoma spinigerum</name>
    <dbReference type="NCBI Taxonomy" id="75299"/>
    <lineage>
        <taxon>Eukaryota</taxon>
        <taxon>Metazoa</taxon>
        <taxon>Ecdysozoa</taxon>
        <taxon>Nematoda</taxon>
        <taxon>Chromadorea</taxon>
        <taxon>Rhabditida</taxon>
        <taxon>Spirurina</taxon>
        <taxon>Gnathostomatomorpha</taxon>
        <taxon>Gnathostomatoidea</taxon>
        <taxon>Gnathostomatidae</taxon>
        <taxon>Gnathostoma</taxon>
    </lineage>
</organism>
<accession>A0ABD6EU46</accession>
<evidence type="ECO:0000313" key="1">
    <source>
        <dbReference type="EMBL" id="MFH4982846.1"/>
    </source>
</evidence>
<proteinExistence type="predicted"/>
<name>A0ABD6EU46_9BILA</name>
<gene>
    <name evidence="1" type="ORF">AB6A40_009555</name>
</gene>
<sequence length="109" mass="12553">MQLGRGKVVLGCHATQRRIMSRLRHIVRTWSRLLWPGIGISGLPTLGFRPPQLRLFPKLKAQLKGTRFGRQDITTNMTAQLEVVKQKDFSKCIRQRKGRRIKYAESLAV</sequence>
<comment type="caution">
    <text evidence="1">The sequence shown here is derived from an EMBL/GenBank/DDBJ whole genome shotgun (WGS) entry which is preliminary data.</text>
</comment>